<dbReference type="Proteomes" id="UP000290900">
    <property type="component" value="Unassembled WGS sequence"/>
</dbReference>
<proteinExistence type="inferred from homology"/>
<evidence type="ECO:0000313" key="12">
    <source>
        <dbReference type="Proteomes" id="UP000290900"/>
    </source>
</evidence>
<organism evidence="11 12">
    <name type="scientific">Brettanomyces naardenensis</name>
    <name type="common">Yeast</name>
    <dbReference type="NCBI Taxonomy" id="13370"/>
    <lineage>
        <taxon>Eukaryota</taxon>
        <taxon>Fungi</taxon>
        <taxon>Dikarya</taxon>
        <taxon>Ascomycota</taxon>
        <taxon>Saccharomycotina</taxon>
        <taxon>Pichiomycetes</taxon>
        <taxon>Pichiales</taxon>
        <taxon>Pichiaceae</taxon>
        <taxon>Brettanomyces</taxon>
    </lineage>
</organism>
<dbReference type="FunCoup" id="A0A448YQ28">
    <property type="interactions" value="1130"/>
</dbReference>
<dbReference type="Pfam" id="PF01459">
    <property type="entry name" value="Porin_3"/>
    <property type="match status" value="1"/>
</dbReference>
<protein>
    <submittedName>
        <fullName evidence="11">DEKNAAC104198</fullName>
    </submittedName>
</protein>
<dbReference type="OrthoDB" id="7827681at2759"/>
<keyword evidence="9" id="KW-0496">Mitochondrion</keyword>
<name>A0A448YQ28_BRENA</name>
<keyword evidence="8" id="KW-0626">Porin</keyword>
<dbReference type="InterPro" id="IPR023614">
    <property type="entry name" value="Porin_dom_sf"/>
</dbReference>
<dbReference type="STRING" id="13370.A0A448YQ28"/>
<sequence length="285" mass="29437">MAPPNFSEIAKPTNDVLSKDFYHSTPVAFDVKTVAPNGVTFTTKGSVNPEKKTSASLEAKYSDKAAGLSLTQGWTTANALNTKIELADALTPGLKAELVTSLVPGASRASKFNLYFAQQAVNARAFVDLLKGPVFSGDFTVGQDGFTAGGALSYDVKAAALTGYSAGIGYKAPSYSLSLIAANSLSVFSAGYYHKVSPVIEVGAKGTFDSNGTAGPNAVSIEVGTKYTLDDSAFVKAKIADSGVLALGYHQLLRPGITLGLGGAFDTLKLSESAHKLGLSLSFSA</sequence>
<evidence type="ECO:0000256" key="3">
    <source>
        <dbReference type="ARBA" id="ARBA00022448"/>
    </source>
</evidence>
<dbReference type="AlphaFoldDB" id="A0A448YQ28"/>
<keyword evidence="3" id="KW-0813">Transport</keyword>
<dbReference type="PROSITE" id="PS00558">
    <property type="entry name" value="EUKARYOTIC_PORIN"/>
    <property type="match status" value="1"/>
</dbReference>
<dbReference type="CDD" id="cd07306">
    <property type="entry name" value="Porin3_VDAC"/>
    <property type="match status" value="1"/>
</dbReference>
<dbReference type="InterPro" id="IPR001925">
    <property type="entry name" value="Porin_Euk"/>
</dbReference>
<evidence type="ECO:0000256" key="10">
    <source>
        <dbReference type="ARBA" id="ARBA00023136"/>
    </source>
</evidence>
<keyword evidence="7" id="KW-0406">Ion transport</keyword>
<evidence type="ECO:0000256" key="9">
    <source>
        <dbReference type="ARBA" id="ARBA00023128"/>
    </source>
</evidence>
<gene>
    <name evidence="11" type="ORF">BRENAR_LOCUS3776</name>
</gene>
<comment type="similarity">
    <text evidence="2">Belongs to the eukaryotic mitochondrial porin family.</text>
</comment>
<evidence type="ECO:0000256" key="4">
    <source>
        <dbReference type="ARBA" id="ARBA00022452"/>
    </source>
</evidence>
<dbReference type="PRINTS" id="PR00185">
    <property type="entry name" value="EUKARYTPORIN"/>
</dbReference>
<dbReference type="GO" id="GO:0015288">
    <property type="term" value="F:porin activity"/>
    <property type="evidence" value="ECO:0007669"/>
    <property type="project" value="UniProtKB-KW"/>
</dbReference>
<evidence type="ECO:0000256" key="2">
    <source>
        <dbReference type="ARBA" id="ARBA00007780"/>
    </source>
</evidence>
<reference evidence="11 12" key="1">
    <citation type="submission" date="2018-12" db="EMBL/GenBank/DDBJ databases">
        <authorList>
            <person name="Tiukova I."/>
            <person name="Dainat J."/>
        </authorList>
    </citation>
    <scope>NUCLEOTIDE SEQUENCE [LARGE SCALE GENOMIC DNA]</scope>
</reference>
<dbReference type="EMBL" id="CAACVR010000034">
    <property type="protein sequence ID" value="VEU23045.1"/>
    <property type="molecule type" value="Genomic_DNA"/>
</dbReference>
<dbReference type="PANTHER" id="PTHR11743">
    <property type="entry name" value="VOLTAGE-DEPENDENT ANION-SELECTIVE CHANNEL"/>
    <property type="match status" value="1"/>
</dbReference>
<keyword evidence="4" id="KW-1134">Transmembrane beta strand</keyword>
<dbReference type="FunFam" id="2.40.160.10:FF:000012">
    <property type="entry name" value="Voltage-dependent anion-selective channel"/>
    <property type="match status" value="1"/>
</dbReference>
<dbReference type="GO" id="GO:0008308">
    <property type="term" value="F:voltage-gated monoatomic anion channel activity"/>
    <property type="evidence" value="ECO:0007669"/>
    <property type="project" value="InterPro"/>
</dbReference>
<evidence type="ECO:0000256" key="1">
    <source>
        <dbReference type="ARBA" id="ARBA00004294"/>
    </source>
</evidence>
<evidence type="ECO:0000313" key="11">
    <source>
        <dbReference type="EMBL" id="VEU23045.1"/>
    </source>
</evidence>
<dbReference type="InParanoid" id="A0A448YQ28"/>
<comment type="subcellular location">
    <subcellularLocation>
        <location evidence="1">Mitochondrion outer membrane</location>
    </subcellularLocation>
</comment>
<evidence type="ECO:0000256" key="7">
    <source>
        <dbReference type="ARBA" id="ARBA00023065"/>
    </source>
</evidence>
<accession>A0A448YQ28</accession>
<evidence type="ECO:0000256" key="5">
    <source>
        <dbReference type="ARBA" id="ARBA00022692"/>
    </source>
</evidence>
<dbReference type="GO" id="GO:0005741">
    <property type="term" value="C:mitochondrial outer membrane"/>
    <property type="evidence" value="ECO:0007669"/>
    <property type="project" value="UniProtKB-SubCell"/>
</dbReference>
<dbReference type="PANTHER" id="PTHR11743:SF70">
    <property type="entry name" value="GH26960P-RELATED"/>
    <property type="match status" value="1"/>
</dbReference>
<keyword evidence="12" id="KW-1185">Reference proteome</keyword>
<dbReference type="InterPro" id="IPR027246">
    <property type="entry name" value="Porin_Euk/Tom40"/>
</dbReference>
<dbReference type="GO" id="GO:0046930">
    <property type="term" value="C:pore complex"/>
    <property type="evidence" value="ECO:0007669"/>
    <property type="project" value="UniProtKB-KW"/>
</dbReference>
<keyword evidence="5" id="KW-0812">Transmembrane</keyword>
<evidence type="ECO:0000256" key="6">
    <source>
        <dbReference type="ARBA" id="ARBA00022787"/>
    </source>
</evidence>
<evidence type="ECO:0000256" key="8">
    <source>
        <dbReference type="ARBA" id="ARBA00023114"/>
    </source>
</evidence>
<dbReference type="Gene3D" id="2.40.160.10">
    <property type="entry name" value="Porin"/>
    <property type="match status" value="1"/>
</dbReference>
<keyword evidence="6" id="KW-1000">Mitochondrion outer membrane</keyword>
<keyword evidence="10" id="KW-0472">Membrane</keyword>